<feature type="compositionally biased region" description="Basic and acidic residues" evidence="1">
    <location>
        <begin position="325"/>
        <end position="336"/>
    </location>
</feature>
<feature type="region of interest" description="Disordered" evidence="1">
    <location>
        <begin position="318"/>
        <end position="339"/>
    </location>
</feature>
<dbReference type="OrthoDB" id="2761192at2759"/>
<organism evidence="2 3">
    <name type="scientific">Lentinus brumalis</name>
    <dbReference type="NCBI Taxonomy" id="2498619"/>
    <lineage>
        <taxon>Eukaryota</taxon>
        <taxon>Fungi</taxon>
        <taxon>Dikarya</taxon>
        <taxon>Basidiomycota</taxon>
        <taxon>Agaricomycotina</taxon>
        <taxon>Agaricomycetes</taxon>
        <taxon>Polyporales</taxon>
        <taxon>Polyporaceae</taxon>
        <taxon>Lentinus</taxon>
    </lineage>
</organism>
<name>A0A371D4E7_9APHY</name>
<dbReference type="AlphaFoldDB" id="A0A371D4E7"/>
<gene>
    <name evidence="2" type="ORF">OH76DRAFT_1419651</name>
</gene>
<evidence type="ECO:0000313" key="2">
    <source>
        <dbReference type="EMBL" id="RDX47414.1"/>
    </source>
</evidence>
<protein>
    <submittedName>
        <fullName evidence="2">Uncharacterized protein</fullName>
    </submittedName>
</protein>
<reference evidence="2 3" key="1">
    <citation type="journal article" date="2018" name="Biotechnol. Biofuels">
        <title>Integrative visual omics of the white-rot fungus Polyporus brumalis exposes the biotechnological potential of its oxidative enzymes for delignifying raw plant biomass.</title>
        <authorList>
            <person name="Miyauchi S."/>
            <person name="Rancon A."/>
            <person name="Drula E."/>
            <person name="Hage H."/>
            <person name="Chaduli D."/>
            <person name="Favel A."/>
            <person name="Grisel S."/>
            <person name="Henrissat B."/>
            <person name="Herpoel-Gimbert I."/>
            <person name="Ruiz-Duenas F.J."/>
            <person name="Chevret D."/>
            <person name="Hainaut M."/>
            <person name="Lin J."/>
            <person name="Wang M."/>
            <person name="Pangilinan J."/>
            <person name="Lipzen A."/>
            <person name="Lesage-Meessen L."/>
            <person name="Navarro D."/>
            <person name="Riley R."/>
            <person name="Grigoriev I.V."/>
            <person name="Zhou S."/>
            <person name="Raouche S."/>
            <person name="Rosso M.N."/>
        </authorList>
    </citation>
    <scope>NUCLEOTIDE SEQUENCE [LARGE SCALE GENOMIC DNA]</scope>
    <source>
        <strain evidence="2 3">BRFM 1820</strain>
    </source>
</reference>
<keyword evidence="3" id="KW-1185">Reference proteome</keyword>
<evidence type="ECO:0000256" key="1">
    <source>
        <dbReference type="SAM" id="MobiDB-lite"/>
    </source>
</evidence>
<accession>A0A371D4E7</accession>
<evidence type="ECO:0000313" key="3">
    <source>
        <dbReference type="Proteomes" id="UP000256964"/>
    </source>
</evidence>
<dbReference type="Proteomes" id="UP000256964">
    <property type="component" value="Unassembled WGS sequence"/>
</dbReference>
<sequence>MASRDGFKWYYTAPCEVFFAFETIENGMEDFARKGVQFFLVEVSDMRALFICVLHETDEDSTLFCARMTEAAVSTRQILSPSMLSMHSYDAGFFISFPYEHIMQEFLDAAAACTPRDIVPVELDLMALKCLLKRSCAAVLEFCSKEGAEMTSGTPAALGMEVMEGVSVAQRPGQERHPFTVAEEVISSRVCCPTVLLVGTRPSGDCHISPPQSSRFPLAHIAFARSFKMSEHRVHGDIWRVALDNAPDAGLPDPPPYLLEIQGRLKFLRTMSAEVDGILESLRRTQRDIYAQLREMEDYIGLLNDLIIFSPPSRLPSPTIGIQPHPERGRDGDRGGGRRRGTIGAVWSKLSFVARNSKSRLDYVVLPYLHLPLLPAVCTLPRDTAEEDIVTYTMVVLIRAQEPAGVILLVLGEEYIEVIFAHRVEYDWTLYEMTIEVALNDSEFFWLEFMAGDDLEEFVRLFEAGQQYSFEFALHAANHVFIV</sequence>
<proteinExistence type="predicted"/>
<dbReference type="EMBL" id="KZ857419">
    <property type="protein sequence ID" value="RDX47414.1"/>
    <property type="molecule type" value="Genomic_DNA"/>
</dbReference>